<comment type="similarity">
    <text evidence="2 9">Belongs to the eIF-2B alpha/beta/delta subunits family.</text>
</comment>
<evidence type="ECO:0000256" key="10">
    <source>
        <dbReference type="SAM" id="MobiDB-lite"/>
    </source>
</evidence>
<feature type="compositionally biased region" description="Basic and acidic residues" evidence="10">
    <location>
        <begin position="172"/>
        <end position="183"/>
    </location>
</feature>
<dbReference type="InterPro" id="IPR042529">
    <property type="entry name" value="IF_2B-like_C"/>
</dbReference>
<dbReference type="InterPro" id="IPR027363">
    <property type="entry name" value="M1Pi_N"/>
</dbReference>
<organism evidence="11 12">
    <name type="scientific">Scylla paramamosain</name>
    <name type="common">Mud crab</name>
    <dbReference type="NCBI Taxonomy" id="85552"/>
    <lineage>
        <taxon>Eukaryota</taxon>
        <taxon>Metazoa</taxon>
        <taxon>Ecdysozoa</taxon>
        <taxon>Arthropoda</taxon>
        <taxon>Crustacea</taxon>
        <taxon>Multicrustacea</taxon>
        <taxon>Malacostraca</taxon>
        <taxon>Eumalacostraca</taxon>
        <taxon>Eucarida</taxon>
        <taxon>Decapoda</taxon>
        <taxon>Pleocyemata</taxon>
        <taxon>Brachyura</taxon>
        <taxon>Eubrachyura</taxon>
        <taxon>Portunoidea</taxon>
        <taxon>Portunidae</taxon>
        <taxon>Portuninae</taxon>
        <taxon>Scylla</taxon>
    </lineage>
</organism>
<proteinExistence type="inferred from homology"/>
<dbReference type="Proteomes" id="UP001487740">
    <property type="component" value="Unassembled WGS sequence"/>
</dbReference>
<feature type="region of interest" description="Disordered" evidence="10">
    <location>
        <begin position="98"/>
        <end position="260"/>
    </location>
</feature>
<feature type="compositionally biased region" description="Basic residues" evidence="10">
    <location>
        <begin position="161"/>
        <end position="171"/>
    </location>
</feature>
<dbReference type="PANTHER" id="PTHR10233:SF14">
    <property type="entry name" value="TRANSLATION INITIATION FACTOR EIF-2B SUBUNIT DELTA"/>
    <property type="match status" value="1"/>
</dbReference>
<reference evidence="11 12" key="1">
    <citation type="submission" date="2023-03" db="EMBL/GenBank/DDBJ databases">
        <title>High-quality genome of Scylla paramamosain provides insights in environmental adaptation.</title>
        <authorList>
            <person name="Zhang L."/>
        </authorList>
    </citation>
    <scope>NUCLEOTIDE SEQUENCE [LARGE SCALE GENOMIC DNA]</scope>
    <source>
        <strain evidence="11">LZ_2023a</strain>
        <tissue evidence="11">Muscle</tissue>
    </source>
</reference>
<dbReference type="AlphaFoldDB" id="A0AAW0U9M6"/>
<feature type="compositionally biased region" description="Basic residues" evidence="10">
    <location>
        <begin position="9"/>
        <end position="19"/>
    </location>
</feature>
<dbReference type="Gene3D" id="1.20.120.420">
    <property type="entry name" value="translation initiation factor eif-2b, domain 1"/>
    <property type="match status" value="1"/>
</dbReference>
<evidence type="ECO:0000256" key="4">
    <source>
        <dbReference type="ARBA" id="ARBA00022540"/>
    </source>
</evidence>
<dbReference type="EMBL" id="JARAKH010000018">
    <property type="protein sequence ID" value="KAK8395056.1"/>
    <property type="molecule type" value="Genomic_DNA"/>
</dbReference>
<keyword evidence="5" id="KW-0648">Protein biosynthesis</keyword>
<feature type="compositionally biased region" description="Polar residues" evidence="10">
    <location>
        <begin position="184"/>
        <end position="197"/>
    </location>
</feature>
<evidence type="ECO:0000313" key="12">
    <source>
        <dbReference type="Proteomes" id="UP001487740"/>
    </source>
</evidence>
<evidence type="ECO:0000256" key="3">
    <source>
        <dbReference type="ARBA" id="ARBA00022490"/>
    </source>
</evidence>
<dbReference type="GO" id="GO:0005829">
    <property type="term" value="C:cytosol"/>
    <property type="evidence" value="ECO:0007669"/>
    <property type="project" value="UniProtKB-SubCell"/>
</dbReference>
<evidence type="ECO:0000256" key="1">
    <source>
        <dbReference type="ARBA" id="ARBA00004514"/>
    </source>
</evidence>
<protein>
    <recommendedName>
        <fullName evidence="6">Translation initiation factor eIF2B subunit delta</fullName>
    </recommendedName>
    <alternativeName>
        <fullName evidence="7">eIF2B GDP-GTP exchange factor subunit delta</fullName>
    </alternativeName>
</protein>
<feature type="compositionally biased region" description="Basic and acidic residues" evidence="10">
    <location>
        <begin position="335"/>
        <end position="378"/>
    </location>
</feature>
<gene>
    <name evidence="11" type="ORF">O3P69_006070</name>
</gene>
<dbReference type="PANTHER" id="PTHR10233">
    <property type="entry name" value="TRANSLATION INITIATION FACTOR EIF-2B"/>
    <property type="match status" value="1"/>
</dbReference>
<dbReference type="InterPro" id="IPR000649">
    <property type="entry name" value="IF-2B-related"/>
</dbReference>
<feature type="compositionally biased region" description="Polar residues" evidence="10">
    <location>
        <begin position="123"/>
        <end position="133"/>
    </location>
</feature>
<feature type="compositionally biased region" description="Low complexity" evidence="10">
    <location>
        <begin position="38"/>
        <end position="60"/>
    </location>
</feature>
<name>A0AAW0U9M6_SCYPA</name>
<keyword evidence="4" id="KW-0396">Initiation factor</keyword>
<evidence type="ECO:0000256" key="7">
    <source>
        <dbReference type="ARBA" id="ARBA00044356"/>
    </source>
</evidence>
<dbReference type="Gene3D" id="3.40.50.10470">
    <property type="entry name" value="Translation initiation factor eif-2b, domain 2"/>
    <property type="match status" value="1"/>
</dbReference>
<accession>A0AAW0U9M6</accession>
<comment type="subcellular location">
    <subcellularLocation>
        <location evidence="1">Cytoplasm</location>
        <location evidence="1">Cytosol</location>
    </subcellularLocation>
</comment>
<evidence type="ECO:0000256" key="9">
    <source>
        <dbReference type="RuleBase" id="RU003814"/>
    </source>
</evidence>
<feature type="compositionally biased region" description="Polar residues" evidence="10">
    <location>
        <begin position="61"/>
        <end position="71"/>
    </location>
</feature>
<keyword evidence="12" id="KW-1185">Reference proteome</keyword>
<feature type="region of interest" description="Disordered" evidence="10">
    <location>
        <begin position="1"/>
        <end position="71"/>
    </location>
</feature>
<feature type="compositionally biased region" description="Basic and acidic residues" evidence="10">
    <location>
        <begin position="145"/>
        <end position="160"/>
    </location>
</feature>
<evidence type="ECO:0000313" key="11">
    <source>
        <dbReference type="EMBL" id="KAK8395057.1"/>
    </source>
</evidence>
<dbReference type="Pfam" id="PF01008">
    <property type="entry name" value="IF-2B"/>
    <property type="match status" value="1"/>
</dbReference>
<evidence type="ECO:0000256" key="5">
    <source>
        <dbReference type="ARBA" id="ARBA00022917"/>
    </source>
</evidence>
<feature type="region of interest" description="Disordered" evidence="10">
    <location>
        <begin position="315"/>
        <end position="427"/>
    </location>
</feature>
<comment type="caution">
    <text evidence="11">The sequence shown here is derived from an EMBL/GenBank/DDBJ whole genome shotgun (WGS) entry which is preliminary data.</text>
</comment>
<evidence type="ECO:0000256" key="8">
    <source>
        <dbReference type="ARBA" id="ARBA00046432"/>
    </source>
</evidence>
<dbReference type="SUPFAM" id="SSF100950">
    <property type="entry name" value="NagB/RpiA/CoA transferase-like"/>
    <property type="match status" value="1"/>
</dbReference>
<evidence type="ECO:0000256" key="6">
    <source>
        <dbReference type="ARBA" id="ARBA00044147"/>
    </source>
</evidence>
<dbReference type="GO" id="GO:0003743">
    <property type="term" value="F:translation initiation factor activity"/>
    <property type="evidence" value="ECO:0007669"/>
    <property type="project" value="UniProtKB-KW"/>
</dbReference>
<evidence type="ECO:0000256" key="2">
    <source>
        <dbReference type="ARBA" id="ARBA00007251"/>
    </source>
</evidence>
<keyword evidence="3" id="KW-0963">Cytoplasm</keyword>
<sequence length="756" mass="79765">MAPPDTPKRRGRKRSKRRAASSGARHTSLSEEPRPATLPSSPAGGKKGPGALLKKAGNKGQANTVVPQQNCTIDTMPQKENKLDNLCNLLENIILQHGREAPTPGQKPAKVDGATALPPPRAGTQNAVPSTSGGLPASLHSALEAGKDLSKEELERERKARKEAKKARKKGPGKENVEERKETQNSGQGSAPATTVKGSPVKGAPTTPVKGAPTTPVKGAPTTPVKGAPTTPVKGAPTTPVKGAPTTPVKGAPTTPVKGAAAPAIPVKGAAAAATPVKGAVAKPVKVAAAKSATAGAAVPSSILVVDLRYGKESSEQAGVEVAKPAGQDSTAGKSKADLRRERREKQEAQRQAKLALKEQQEEQKKQKDKQVVMEKAKASSKAKATGEGTRKARVRRASSRGSSERKVPLLGHLPQYSPNPPPHQVNSDSIHPAVLTVGLKMKYGVVEGATARVISMLAALKLFISDYRTPESCDLSRDMADKLKPNVDFLHACRPHAIAMDNAIRSVKHKINSIDPLTPEAQAKDELRGAIDEFVGENIILASSTIATHATTLIHDDVLLTFGYSALVCDVVEAVVKEGGKVSVVVADYPHPPSGAAMVQRLDRLGVPTYYRLVTDLSHIMSKVTKVVVEAEAVMMNGAVQAMCGTACLALAAATHHKPFIVLCQTYKFCNIDLTDSLVMNELGDANSMVSCPSQEHQGVLADWRDTQNLNVVRLVYDVTPAGLVTVLVTEQNVLPTSAVPVIIHRKYADILGQD</sequence>
<dbReference type="InterPro" id="IPR037171">
    <property type="entry name" value="NagB/RpiA_transferase-like"/>
</dbReference>
<comment type="subunit">
    <text evidence="8">Component of the translation initiation factor 2B (eIF2B) complex which is a heterodecamer of two sets of five different subunits: alpha, beta, gamma, delta and epsilon. Subunits alpha, beta and delta comprise a regulatory subcomplex and subunits epsilon and gamma comprise a catalytic subcomplex. Within the complex, the hexameric regulatory complex resides at the center, with the two heterodimeric catalytic subcomplexes bound on opposite sides.</text>
</comment>
<dbReference type="EMBL" id="JARAKH010000018">
    <property type="protein sequence ID" value="KAK8395057.1"/>
    <property type="molecule type" value="Genomic_DNA"/>
</dbReference>